<dbReference type="EC" id="2.1.1.222" evidence="1"/>
<dbReference type="InterPro" id="IPR029063">
    <property type="entry name" value="SAM-dependent_MTases_sf"/>
</dbReference>
<gene>
    <name evidence="1" type="ORF">ACFODZ_11435</name>
</gene>
<keyword evidence="1" id="KW-0808">Transferase</keyword>
<organism evidence="1 2">
    <name type="scientific">Marinicella sediminis</name>
    <dbReference type="NCBI Taxonomy" id="1792834"/>
    <lineage>
        <taxon>Bacteria</taxon>
        <taxon>Pseudomonadati</taxon>
        <taxon>Pseudomonadota</taxon>
        <taxon>Gammaproteobacteria</taxon>
        <taxon>Lysobacterales</taxon>
        <taxon>Marinicellaceae</taxon>
        <taxon>Marinicella</taxon>
    </lineage>
</organism>
<name>A0ABV7JCF8_9GAMM</name>
<dbReference type="RefSeq" id="WP_077410894.1">
    <property type="nucleotide sequence ID" value="NZ_JBHRTS010000005.1"/>
</dbReference>
<dbReference type="GO" id="GO:0032259">
    <property type="term" value="P:methylation"/>
    <property type="evidence" value="ECO:0007669"/>
    <property type="project" value="UniProtKB-KW"/>
</dbReference>
<keyword evidence="1" id="KW-0489">Methyltransferase</keyword>
<protein>
    <submittedName>
        <fullName evidence="1">Class I SAM-dependent methyltransferase</fullName>
        <ecNumber evidence="1">2.1.1.222</ecNumber>
        <ecNumber evidence="1">2.1.1.64</ecNumber>
    </submittedName>
</protein>
<evidence type="ECO:0000313" key="1">
    <source>
        <dbReference type="EMBL" id="MFC3194852.1"/>
    </source>
</evidence>
<evidence type="ECO:0000313" key="2">
    <source>
        <dbReference type="Proteomes" id="UP001595533"/>
    </source>
</evidence>
<dbReference type="GO" id="GO:0061542">
    <property type="term" value="F:3-demethylubiquinol 3-O-methyltransferase activity"/>
    <property type="evidence" value="ECO:0007669"/>
    <property type="project" value="UniProtKB-EC"/>
</dbReference>
<keyword evidence="2" id="KW-1185">Reference proteome</keyword>
<sequence length="312" mass="35560">MMDKKHWTAYWQTGVLTSLPNDFKENYDGELADFWDSVMSASPSPMKVLDVCTGNGAVAILLKEIAVSNAKEIHVTAVDASDINPQVVLRHHPNKREVIDDIHFIAGTLVEELDQKLDPIYDLIVSQYGIEYCDTEGAAKAISYLLKPQGRLVFVAHAADTAILSYMRQEEQVYQLFDQANAWEDLAQFGSGKSTVNGFKNRLNGFISYLKEKPQFNSMPLFNQWGQSMVQLISMPNQTLKNQRRSVAQFVSQYQNSRNRALDMLSVSDKLMADPEWYLTFEQHGLQLQKQNVIRYQGEHIAGHSYEFIKLR</sequence>
<dbReference type="Pfam" id="PF13489">
    <property type="entry name" value="Methyltransf_23"/>
    <property type="match status" value="1"/>
</dbReference>
<accession>A0ABV7JCF8</accession>
<dbReference type="CDD" id="cd02440">
    <property type="entry name" value="AdoMet_MTases"/>
    <property type="match status" value="1"/>
</dbReference>
<dbReference type="SUPFAM" id="SSF53335">
    <property type="entry name" value="S-adenosyl-L-methionine-dependent methyltransferases"/>
    <property type="match status" value="1"/>
</dbReference>
<reference evidence="2" key="1">
    <citation type="journal article" date="2019" name="Int. J. Syst. Evol. Microbiol.">
        <title>The Global Catalogue of Microorganisms (GCM) 10K type strain sequencing project: providing services to taxonomists for standard genome sequencing and annotation.</title>
        <authorList>
            <consortium name="The Broad Institute Genomics Platform"/>
            <consortium name="The Broad Institute Genome Sequencing Center for Infectious Disease"/>
            <person name="Wu L."/>
            <person name="Ma J."/>
        </authorList>
    </citation>
    <scope>NUCLEOTIDE SEQUENCE [LARGE SCALE GENOMIC DNA]</scope>
    <source>
        <strain evidence="2">KCTC 42953</strain>
    </source>
</reference>
<dbReference type="Gene3D" id="3.40.50.150">
    <property type="entry name" value="Vaccinia Virus protein VP39"/>
    <property type="match status" value="1"/>
</dbReference>
<dbReference type="Proteomes" id="UP001595533">
    <property type="component" value="Unassembled WGS sequence"/>
</dbReference>
<dbReference type="GO" id="GO:0102208">
    <property type="term" value="F:2-polyprenyl-6-hydroxyphenol methylase activity"/>
    <property type="evidence" value="ECO:0007669"/>
    <property type="project" value="UniProtKB-EC"/>
</dbReference>
<dbReference type="EMBL" id="JBHRTS010000005">
    <property type="protein sequence ID" value="MFC3194852.1"/>
    <property type="molecule type" value="Genomic_DNA"/>
</dbReference>
<dbReference type="EC" id="2.1.1.64" evidence="1"/>
<comment type="caution">
    <text evidence="1">The sequence shown here is derived from an EMBL/GenBank/DDBJ whole genome shotgun (WGS) entry which is preliminary data.</text>
</comment>
<proteinExistence type="predicted"/>